<gene>
    <name evidence="1" type="ORF">METZ01_LOCUS488479</name>
</gene>
<proteinExistence type="predicted"/>
<accession>A0A383CUR4</accession>
<name>A0A383CUR4_9ZZZZ</name>
<evidence type="ECO:0000313" key="1">
    <source>
        <dbReference type="EMBL" id="SVE35625.1"/>
    </source>
</evidence>
<reference evidence="1" key="1">
    <citation type="submission" date="2018-05" db="EMBL/GenBank/DDBJ databases">
        <authorList>
            <person name="Lanie J.A."/>
            <person name="Ng W.-L."/>
            <person name="Kazmierczak K.M."/>
            <person name="Andrzejewski T.M."/>
            <person name="Davidsen T.M."/>
            <person name="Wayne K.J."/>
            <person name="Tettelin H."/>
            <person name="Glass J.I."/>
            <person name="Rusch D."/>
            <person name="Podicherti R."/>
            <person name="Tsui H.-C.T."/>
            <person name="Winkler M.E."/>
        </authorList>
    </citation>
    <scope>NUCLEOTIDE SEQUENCE</scope>
</reference>
<dbReference type="AlphaFoldDB" id="A0A383CUR4"/>
<organism evidence="1">
    <name type="scientific">marine metagenome</name>
    <dbReference type="NCBI Taxonomy" id="408172"/>
    <lineage>
        <taxon>unclassified sequences</taxon>
        <taxon>metagenomes</taxon>
        <taxon>ecological metagenomes</taxon>
    </lineage>
</organism>
<sequence>MKKIVILLSLIVSVTLVFAQRNEIPVLNVDEDVLVFSQSTLDTLALYSR</sequence>
<dbReference type="EMBL" id="UINC01211642">
    <property type="protein sequence ID" value="SVE35625.1"/>
    <property type="molecule type" value="Genomic_DNA"/>
</dbReference>
<protein>
    <submittedName>
        <fullName evidence="1">Uncharacterized protein</fullName>
    </submittedName>
</protein>